<organism evidence="2 3">
    <name type="scientific">Actinomadura syzygii</name>
    <dbReference type="NCBI Taxonomy" id="1427538"/>
    <lineage>
        <taxon>Bacteria</taxon>
        <taxon>Bacillati</taxon>
        <taxon>Actinomycetota</taxon>
        <taxon>Actinomycetes</taxon>
        <taxon>Streptosporangiales</taxon>
        <taxon>Thermomonosporaceae</taxon>
        <taxon>Actinomadura</taxon>
    </lineage>
</organism>
<dbReference type="InterPro" id="IPR002048">
    <property type="entry name" value="EF_hand_dom"/>
</dbReference>
<dbReference type="Pfam" id="PF13499">
    <property type="entry name" value="EF-hand_7"/>
    <property type="match status" value="1"/>
</dbReference>
<dbReference type="CDD" id="cd00051">
    <property type="entry name" value="EFh"/>
    <property type="match status" value="1"/>
</dbReference>
<dbReference type="GO" id="GO:0005509">
    <property type="term" value="F:calcium ion binding"/>
    <property type="evidence" value="ECO:0007669"/>
    <property type="project" value="InterPro"/>
</dbReference>
<dbReference type="Proteomes" id="UP000322634">
    <property type="component" value="Unassembled WGS sequence"/>
</dbReference>
<dbReference type="SUPFAM" id="SSF47473">
    <property type="entry name" value="EF-hand"/>
    <property type="match status" value="1"/>
</dbReference>
<proteinExistence type="predicted"/>
<accession>A0A5D0UFS8</accession>
<keyword evidence="3" id="KW-1185">Reference proteome</keyword>
<feature type="domain" description="EF-hand" evidence="1">
    <location>
        <begin position="5"/>
        <end position="40"/>
    </location>
</feature>
<dbReference type="RefSeq" id="WP_148349057.1">
    <property type="nucleotide sequence ID" value="NZ_JBHSBF010000023.1"/>
</dbReference>
<dbReference type="PROSITE" id="PS50222">
    <property type="entry name" value="EF_HAND_2"/>
    <property type="match status" value="2"/>
</dbReference>
<dbReference type="InterPro" id="IPR011992">
    <property type="entry name" value="EF-hand-dom_pair"/>
</dbReference>
<evidence type="ECO:0000259" key="1">
    <source>
        <dbReference type="PROSITE" id="PS50222"/>
    </source>
</evidence>
<name>A0A5D0UFS8_9ACTN</name>
<dbReference type="Gene3D" id="1.10.238.10">
    <property type="entry name" value="EF-hand"/>
    <property type="match status" value="1"/>
</dbReference>
<reference evidence="2 3" key="1">
    <citation type="submission" date="2019-08" db="EMBL/GenBank/DDBJ databases">
        <title>Actinomadura sp. nov. CYP1-5 isolated from mountain soil.</title>
        <authorList>
            <person name="Songsumanus A."/>
            <person name="Kuncharoen N."/>
            <person name="Kudo T."/>
            <person name="Yuki M."/>
            <person name="Igarashi Y."/>
            <person name="Tanasupawat S."/>
        </authorList>
    </citation>
    <scope>NUCLEOTIDE SEQUENCE [LARGE SCALE GENOMIC DNA]</scope>
    <source>
        <strain evidence="2 3">GKU157</strain>
    </source>
</reference>
<dbReference type="OrthoDB" id="3480149at2"/>
<evidence type="ECO:0000313" key="3">
    <source>
        <dbReference type="Proteomes" id="UP000322634"/>
    </source>
</evidence>
<protein>
    <submittedName>
        <fullName evidence="2">EF-hand domain-containing protein</fullName>
    </submittedName>
</protein>
<dbReference type="AlphaFoldDB" id="A0A5D0UFS8"/>
<dbReference type="SMART" id="SM00054">
    <property type="entry name" value="EFh"/>
    <property type="match status" value="2"/>
</dbReference>
<sequence>MTTRPTGDDLPTVFRRADLGGDQKLDLMEFTLVLEELGLSWTRSETQDRFEKADTNLDGFISYEEFRAIMETQGWAGGPVADGPVAHA</sequence>
<gene>
    <name evidence="2" type="ORF">FXF65_07835</name>
</gene>
<dbReference type="EMBL" id="VSFF01000003">
    <property type="protein sequence ID" value="TYC16502.1"/>
    <property type="molecule type" value="Genomic_DNA"/>
</dbReference>
<comment type="caution">
    <text evidence="2">The sequence shown here is derived from an EMBL/GenBank/DDBJ whole genome shotgun (WGS) entry which is preliminary data.</text>
</comment>
<feature type="domain" description="EF-hand" evidence="1">
    <location>
        <begin position="41"/>
        <end position="76"/>
    </location>
</feature>
<evidence type="ECO:0000313" key="2">
    <source>
        <dbReference type="EMBL" id="TYC16502.1"/>
    </source>
</evidence>